<dbReference type="InterPro" id="IPR003961">
    <property type="entry name" value="FN3_dom"/>
</dbReference>
<dbReference type="Proteomes" id="UP001226691">
    <property type="component" value="Unassembled WGS sequence"/>
</dbReference>
<dbReference type="PROSITE" id="PS50853">
    <property type="entry name" value="FN3"/>
    <property type="match status" value="3"/>
</dbReference>
<sequence length="1100" mass="112786">MPRAATPSRTPSATAWGHRRRAPWSWGSPPPGFDNQPPYAVKDSVTVKPGRRVAVAVTANDSDPDGDPIAIDPDGLTVPDGITAEVLGGRAVLTAPSTPGQYPITYTITDSYGAKAVGSLMVTVDPDAPPVAPIARDDRVTPGQITAAPTVDVAVLENDEDPDGTVDDLTVSTSDANTTVGASGILTITLQPAPQIVRYRVDDPDGKSAQAFVFVPGLATLVPTLATADPITVTSGESVQIALADHVHVRPDHEPRVATADSVRAGHADGSPLLVDEHTLEYRSAAGFFGRDSLGVLVTDGTGPDDPQGLSGYVSIPIKVLPAENQSPIVRNATVNVAPGEGSETLDLARLTRDPDDGDEQKLTFSIDGDVPTGFRASISGTSLDVSADADVAAGTTASLRVLASDGTSAPGAGTITLAAVVSQRPFPVANDDVVPRADQGRTTPVDVLANDINPFADRGPLELISTRVDSGQGTAAVDGDRVNVTPAGDFTGTMTVSYRIGDATKSADRQVEGRILLTVQGRPGAPGTPTVTSIQDRTVVLSWSTPVNNGSPITGYTVTSPQGYTRDCASTTCTLDGLTNDVEYTFTVVAKNAVGTSDPSPSSAPARPDARPDTPAAPTLVFGDRSLAVSWTPPRSTGSPVTSYNLEISPAPATGPIQRTGVTATSLVWDGLQNGVAYQVRVQAVNRAPEPSEWSPYSASVVPAGVPSAPGTPKASFAPSVGSQAQITVTWAAPADNNGDNVADYTVTSSGGDGQARSQTVSGTSANFSVGTSANEYAFTVTARNKAGSSAPSSASSPVRAANAPDAPSGVSIEATGVAGQLRVRITPGGWNGNTPGDVEWYWSGTGGGAVSVESSSTTSVVGVIGGASNGELQSVSIRGRSKITGGDGGSTTSGNQAKPWGPLRDASVSTRVTGDRVCFDWDVSGALNGQELRSLSYNADGGDSGTGGATGSACSGSGYYTQRSFSLTFNTAEGNSGSKSASGQTGSNPSRSITIWFSDETVNAGACNGPLCRGINVKAAGFRPNTTYTLAYYTDCAGQYSAQCWGSDTSHNQHYDDQYFTTNGDGYFEGNPGPRAFGFPGASVWVKTDGIQSNTITR</sequence>
<dbReference type="Gene3D" id="2.60.40.10">
    <property type="entry name" value="Immunoglobulins"/>
    <property type="match status" value="4"/>
</dbReference>
<feature type="compositionally biased region" description="Low complexity" evidence="4">
    <location>
        <begin position="1"/>
        <end position="15"/>
    </location>
</feature>
<keyword evidence="3" id="KW-0119">Carbohydrate metabolism</keyword>
<feature type="region of interest" description="Disordered" evidence="4">
    <location>
        <begin position="1"/>
        <end position="41"/>
    </location>
</feature>
<evidence type="ECO:0000313" key="7">
    <source>
        <dbReference type="Proteomes" id="UP001226691"/>
    </source>
</evidence>
<organism evidence="6 7">
    <name type="scientific">Microbacterium trichothecenolyticum</name>
    <name type="common">Aureobacterium trichothecenolyticum</name>
    <dbReference type="NCBI Taxonomy" id="69370"/>
    <lineage>
        <taxon>Bacteria</taxon>
        <taxon>Bacillati</taxon>
        <taxon>Actinomycetota</taxon>
        <taxon>Actinomycetes</taxon>
        <taxon>Micrococcales</taxon>
        <taxon>Microbacteriaceae</taxon>
        <taxon>Microbacterium</taxon>
    </lineage>
</organism>
<evidence type="ECO:0000256" key="3">
    <source>
        <dbReference type="ARBA" id="ARBA00023326"/>
    </source>
</evidence>
<keyword evidence="3" id="KW-0624">Polysaccharide degradation</keyword>
<evidence type="ECO:0000313" key="6">
    <source>
        <dbReference type="EMBL" id="MDQ1124708.1"/>
    </source>
</evidence>
<gene>
    <name evidence="6" type="ORF">QE412_003281</name>
</gene>
<feature type="region of interest" description="Disordered" evidence="4">
    <location>
        <begin position="788"/>
        <end position="809"/>
    </location>
</feature>
<dbReference type="EMBL" id="JAUTBF010000001">
    <property type="protein sequence ID" value="MDQ1124708.1"/>
    <property type="molecule type" value="Genomic_DNA"/>
</dbReference>
<feature type="compositionally biased region" description="Low complexity" evidence="4">
    <location>
        <begin position="597"/>
        <end position="620"/>
    </location>
</feature>
<dbReference type="PANTHER" id="PTHR13817:SF166">
    <property type="entry name" value="NEURONAL IGCAM-RELATED"/>
    <property type="match status" value="1"/>
</dbReference>
<dbReference type="Pfam" id="PF00041">
    <property type="entry name" value="fn3"/>
    <property type="match status" value="3"/>
</dbReference>
<dbReference type="InterPro" id="IPR013783">
    <property type="entry name" value="Ig-like_fold"/>
</dbReference>
<keyword evidence="2" id="KW-0378">Hydrolase</keyword>
<feature type="region of interest" description="Disordered" evidence="4">
    <location>
        <begin position="594"/>
        <end position="620"/>
    </location>
</feature>
<comment type="caution">
    <text evidence="6">The sequence shown here is derived from an EMBL/GenBank/DDBJ whole genome shotgun (WGS) entry which is preliminary data.</text>
</comment>
<dbReference type="InterPro" id="IPR050964">
    <property type="entry name" value="Striated_Muscle_Regulatory"/>
</dbReference>
<feature type="domain" description="Fibronectin type-III" evidence="5">
    <location>
        <begin position="710"/>
        <end position="805"/>
    </location>
</feature>
<evidence type="ECO:0000256" key="1">
    <source>
        <dbReference type="ARBA" id="ARBA00022737"/>
    </source>
</evidence>
<protein>
    <recommendedName>
        <fullName evidence="5">Fibronectin type-III domain-containing protein</fullName>
    </recommendedName>
</protein>
<reference evidence="6 7" key="1">
    <citation type="submission" date="2023-07" db="EMBL/GenBank/DDBJ databases">
        <title>Functional and genomic diversity of the sorghum phyllosphere microbiome.</title>
        <authorList>
            <person name="Shade A."/>
        </authorList>
    </citation>
    <scope>NUCLEOTIDE SEQUENCE [LARGE SCALE GENOMIC DNA]</scope>
    <source>
        <strain evidence="6 7">SORGH_AS_1207</strain>
    </source>
</reference>
<feature type="domain" description="Fibronectin type-III" evidence="5">
    <location>
        <begin position="615"/>
        <end position="706"/>
    </location>
</feature>
<feature type="domain" description="Fibronectin type-III" evidence="5">
    <location>
        <begin position="526"/>
        <end position="614"/>
    </location>
</feature>
<dbReference type="PRINTS" id="PR00014">
    <property type="entry name" value="FNTYPEIII"/>
</dbReference>
<keyword evidence="7" id="KW-1185">Reference proteome</keyword>
<keyword evidence="2" id="KW-0326">Glycosidase</keyword>
<name>A0ABU0TYH2_MICTR</name>
<dbReference type="SUPFAM" id="SSF49265">
    <property type="entry name" value="Fibronectin type III"/>
    <property type="match status" value="2"/>
</dbReference>
<dbReference type="InterPro" id="IPR036116">
    <property type="entry name" value="FN3_sf"/>
</dbReference>
<dbReference type="Pfam" id="PF17963">
    <property type="entry name" value="Big_9"/>
    <property type="match status" value="4"/>
</dbReference>
<accession>A0ABU0TYH2</accession>
<feature type="compositionally biased region" description="Low complexity" evidence="4">
    <location>
        <begin position="788"/>
        <end position="806"/>
    </location>
</feature>
<evidence type="ECO:0000256" key="4">
    <source>
        <dbReference type="SAM" id="MobiDB-lite"/>
    </source>
</evidence>
<proteinExistence type="predicted"/>
<dbReference type="CDD" id="cd00063">
    <property type="entry name" value="FN3"/>
    <property type="match status" value="3"/>
</dbReference>
<dbReference type="RefSeq" id="WP_373426559.1">
    <property type="nucleotide sequence ID" value="NZ_JAUTBF010000001.1"/>
</dbReference>
<keyword evidence="1" id="KW-0677">Repeat</keyword>
<dbReference type="PANTHER" id="PTHR13817">
    <property type="entry name" value="TITIN"/>
    <property type="match status" value="1"/>
</dbReference>
<feature type="region of interest" description="Disordered" evidence="4">
    <location>
        <begin position="882"/>
        <end position="909"/>
    </location>
</feature>
<evidence type="ECO:0000259" key="5">
    <source>
        <dbReference type="PROSITE" id="PS50853"/>
    </source>
</evidence>
<evidence type="ECO:0000256" key="2">
    <source>
        <dbReference type="ARBA" id="ARBA00023295"/>
    </source>
</evidence>
<dbReference type="SMART" id="SM00060">
    <property type="entry name" value="FN3"/>
    <property type="match status" value="4"/>
</dbReference>